<accession>A0A9W8A7Z9</accession>
<dbReference type="InterPro" id="IPR008937">
    <property type="entry name" value="Ras-like_GEF"/>
</dbReference>
<dbReference type="SUPFAM" id="SSF48366">
    <property type="entry name" value="Ras GEF"/>
    <property type="match status" value="1"/>
</dbReference>
<dbReference type="PROSITE" id="PS50009">
    <property type="entry name" value="RASGEF_CAT"/>
    <property type="match status" value="1"/>
</dbReference>
<dbReference type="Gene3D" id="1.20.870.10">
    <property type="entry name" value="Son of sevenless (SoS) protein Chain: S domain 1"/>
    <property type="match status" value="1"/>
</dbReference>
<sequence>MAELTRDPEAATSTVPPETPSKNSQSWTLFLRELNRVIAEFDGFRKQDCVLLWADSLTDIIRRLLKASNLLYASSDLLKNSEFRRERQRAVSSLARLVYLSKLAAFPFPPNNIEHRTRKQALVLIQHVQYLVLMLDTHNIEFDSAIPTEADDAQFPDYFGMCKPLPAVTGDPEASPTPVPGAATLIKQAQLFKKSFVYLDRDDFVQIVDYLSGHIVKTVASLLTWTMKEQERQDIPSSDLLRTLGWTGQVLCLIESLVAPPGVTVPTRSGSSETGPAISFLAPEKAKLYTSFEELYRSALACCQAPAGDHHTRLMNAVIGLLQASEEACMGLKAALTDEDTFKALTASFQYLLALSTTLRHTSLHEMKARLNIFYQQYAKAGVAPRVGVASEHLPAASTTLPTPPQQEAAPIHTADVSFPTKGRSNSFLGDPSGGEDAPGRKGSFTTFALPFIRRMRSRPDLITHPEGGHSLSAKKRPDPVITSGHGVLPSPESPLPSQDHWLLKQYSVSNTSAFAPPPTPPLPEVRRMRSDAGFPSHLMPSGVSTTTSHRPLALMDNRMSRQRSLDALSCLPSIPSDGSSASPISPGKPWFMHYEYGPEELTINDQGLIITGTMEALVERLTLHDCSVDSEYISTFLLTFRSFCPPARFLDILLHRFHLPAPERLTADELPLWQQQKLTPIRLRVVNVVKTWLESYFFDDEDAGVLSSLGQFVDGPLRAVMAASAGRLLQLVDAKRTTLVAAEGNAPARLSKSKSIDRMLAAAYASLPDTPPPAPRVPRAILGALVEKHPISVFEIEPLEIARQLTLMDSALFGALRPHELIGQEFSKKDLGVATNVRAMTARSNRITAWVVVSVLAEPELKRRTTVLKFFLRVADALLTLNNFNTLMAIVSGLNFSAVSRLQQTWKSLAAKYGTQMRALDALTDPDRNFAAYRCRLRNQSPPCLPFLGVYLTDLTFTDDSNQTFRRQSSVDRLTVWSQRSTEMAASHDSGTAGPTDTDRSSLSSISTDPSAAEEPKALVNFHKYFQTVRIIKEIQHFQVPYNLKDVPELQRYLVNEFDLCYTQFDDDVLYDRSLVLEPRKNCLKPLLSNSSLNSGATTAAGMGTSTSFLTQFNTAAANHGCGGPPHGFQSSGLQRNTLDIARSQSTLNLQDLAKRTQHLPSPAPTPTLASSQSTSSFAELSPPSIFQAHSKRSTTGGIGGSTSVVSNRGLAFGFM</sequence>
<evidence type="ECO:0000256" key="2">
    <source>
        <dbReference type="PROSITE-ProRule" id="PRU00168"/>
    </source>
</evidence>
<evidence type="ECO:0000259" key="5">
    <source>
        <dbReference type="PROSITE" id="PS50212"/>
    </source>
</evidence>
<feature type="domain" description="Ras-GEF" evidence="4">
    <location>
        <begin position="798"/>
        <end position="1081"/>
    </location>
</feature>
<gene>
    <name evidence="6" type="ORF">IWQ60_006521</name>
</gene>
<dbReference type="InterPro" id="IPR000651">
    <property type="entry name" value="Ras-like_Gua-exchang_fac_N"/>
</dbReference>
<feature type="region of interest" description="Disordered" evidence="3">
    <location>
        <begin position="1159"/>
        <end position="1182"/>
    </location>
</feature>
<evidence type="ECO:0000259" key="4">
    <source>
        <dbReference type="PROSITE" id="PS50009"/>
    </source>
</evidence>
<dbReference type="Pfam" id="PF00618">
    <property type="entry name" value="RasGEF_N"/>
    <property type="match status" value="1"/>
</dbReference>
<dbReference type="GO" id="GO:0005085">
    <property type="term" value="F:guanyl-nucleotide exchange factor activity"/>
    <property type="evidence" value="ECO:0007669"/>
    <property type="project" value="UniProtKB-KW"/>
</dbReference>
<dbReference type="InterPro" id="IPR023578">
    <property type="entry name" value="Ras_GEF_dom_sf"/>
</dbReference>
<dbReference type="GO" id="GO:0007265">
    <property type="term" value="P:Ras protein signal transduction"/>
    <property type="evidence" value="ECO:0007669"/>
    <property type="project" value="TreeGrafter"/>
</dbReference>
<reference evidence="6" key="1">
    <citation type="submission" date="2022-07" db="EMBL/GenBank/DDBJ databases">
        <title>Phylogenomic reconstructions and comparative analyses of Kickxellomycotina fungi.</title>
        <authorList>
            <person name="Reynolds N.K."/>
            <person name="Stajich J.E."/>
            <person name="Barry K."/>
            <person name="Grigoriev I.V."/>
            <person name="Crous P."/>
            <person name="Smith M.E."/>
        </authorList>
    </citation>
    <scope>NUCLEOTIDE SEQUENCE</scope>
    <source>
        <strain evidence="6">RSA 861</strain>
    </source>
</reference>
<feature type="domain" description="N-terminal Ras-GEF" evidence="5">
    <location>
        <begin position="606"/>
        <end position="737"/>
    </location>
</feature>
<keyword evidence="1 2" id="KW-0344">Guanine-nucleotide releasing factor</keyword>
<dbReference type="Pfam" id="PF00617">
    <property type="entry name" value="RasGEF"/>
    <property type="match status" value="1"/>
</dbReference>
<dbReference type="CDD" id="cd06224">
    <property type="entry name" value="REM"/>
    <property type="match status" value="1"/>
</dbReference>
<dbReference type="SMART" id="SM00147">
    <property type="entry name" value="RasGEF"/>
    <property type="match status" value="1"/>
</dbReference>
<name>A0A9W8A7Z9_9FUNG</name>
<comment type="caution">
    <text evidence="6">The sequence shown here is derived from an EMBL/GenBank/DDBJ whole genome shotgun (WGS) entry which is preliminary data.</text>
</comment>
<organism evidence="6 7">
    <name type="scientific">Tieghemiomyces parasiticus</name>
    <dbReference type="NCBI Taxonomy" id="78921"/>
    <lineage>
        <taxon>Eukaryota</taxon>
        <taxon>Fungi</taxon>
        <taxon>Fungi incertae sedis</taxon>
        <taxon>Zoopagomycota</taxon>
        <taxon>Kickxellomycotina</taxon>
        <taxon>Dimargaritomycetes</taxon>
        <taxon>Dimargaritales</taxon>
        <taxon>Dimargaritaceae</taxon>
        <taxon>Tieghemiomyces</taxon>
    </lineage>
</organism>
<dbReference type="AlphaFoldDB" id="A0A9W8A7Z9"/>
<feature type="region of interest" description="Disordered" evidence="3">
    <location>
        <begin position="1"/>
        <end position="23"/>
    </location>
</feature>
<feature type="compositionally biased region" description="Polar residues" evidence="3">
    <location>
        <begin position="11"/>
        <end position="23"/>
    </location>
</feature>
<feature type="compositionally biased region" description="Low complexity" evidence="3">
    <location>
        <begin position="1168"/>
        <end position="1182"/>
    </location>
</feature>
<protein>
    <recommendedName>
        <fullName evidence="8">Ras GEF</fullName>
    </recommendedName>
</protein>
<dbReference type="OrthoDB" id="28357at2759"/>
<dbReference type="InterPro" id="IPR001895">
    <property type="entry name" value="RASGEF_cat_dom"/>
</dbReference>
<feature type="region of interest" description="Disordered" evidence="3">
    <location>
        <begin position="424"/>
        <end position="443"/>
    </location>
</feature>
<dbReference type="Proteomes" id="UP001150569">
    <property type="component" value="Unassembled WGS sequence"/>
</dbReference>
<feature type="region of interest" description="Disordered" evidence="3">
    <location>
        <begin position="984"/>
        <end position="1011"/>
    </location>
</feature>
<evidence type="ECO:0000313" key="7">
    <source>
        <dbReference type="Proteomes" id="UP001150569"/>
    </source>
</evidence>
<keyword evidence="7" id="KW-1185">Reference proteome</keyword>
<dbReference type="InterPro" id="IPR036964">
    <property type="entry name" value="RASGEF_cat_dom_sf"/>
</dbReference>
<dbReference type="PANTHER" id="PTHR23113">
    <property type="entry name" value="GUANINE NUCLEOTIDE EXCHANGE FACTOR"/>
    <property type="match status" value="1"/>
</dbReference>
<dbReference type="SMART" id="SM00229">
    <property type="entry name" value="RasGEFN"/>
    <property type="match status" value="1"/>
</dbReference>
<evidence type="ECO:0000256" key="3">
    <source>
        <dbReference type="SAM" id="MobiDB-lite"/>
    </source>
</evidence>
<dbReference type="CDD" id="cd00155">
    <property type="entry name" value="RasGEF"/>
    <property type="match status" value="1"/>
</dbReference>
<dbReference type="Gene3D" id="1.10.840.10">
    <property type="entry name" value="Ras guanine-nucleotide exchange factors catalytic domain"/>
    <property type="match status" value="1"/>
</dbReference>
<dbReference type="GO" id="GO:0005886">
    <property type="term" value="C:plasma membrane"/>
    <property type="evidence" value="ECO:0007669"/>
    <property type="project" value="TreeGrafter"/>
</dbReference>
<dbReference type="EMBL" id="JANBPT010000394">
    <property type="protein sequence ID" value="KAJ1922444.1"/>
    <property type="molecule type" value="Genomic_DNA"/>
</dbReference>
<evidence type="ECO:0008006" key="8">
    <source>
        <dbReference type="Google" id="ProtNLM"/>
    </source>
</evidence>
<evidence type="ECO:0000256" key="1">
    <source>
        <dbReference type="ARBA" id="ARBA00022658"/>
    </source>
</evidence>
<dbReference type="PROSITE" id="PS50212">
    <property type="entry name" value="RASGEF_NTER"/>
    <property type="match status" value="1"/>
</dbReference>
<proteinExistence type="predicted"/>
<evidence type="ECO:0000313" key="6">
    <source>
        <dbReference type="EMBL" id="KAJ1922444.1"/>
    </source>
</evidence>
<dbReference type="PANTHER" id="PTHR23113:SF354">
    <property type="entry name" value="BUD SITE SELECTION PROTEIN 5"/>
    <property type="match status" value="1"/>
</dbReference>